<evidence type="ECO:0000313" key="18">
    <source>
        <dbReference type="Proteomes" id="UP000319578"/>
    </source>
</evidence>
<evidence type="ECO:0000313" key="17">
    <source>
        <dbReference type="Proteomes" id="UP000036834"/>
    </source>
</evidence>
<dbReference type="SUPFAM" id="SSF52540">
    <property type="entry name" value="P-loop containing nucleoside triphosphate hydrolases"/>
    <property type="match status" value="1"/>
</dbReference>
<evidence type="ECO:0000256" key="9">
    <source>
        <dbReference type="ARBA" id="ARBA00022777"/>
    </source>
</evidence>
<comment type="caution">
    <text evidence="16">The sequence shown here is derived from an EMBL/GenBank/DDBJ whole genome shotgun (WGS) entry which is preliminary data.</text>
</comment>
<evidence type="ECO:0000256" key="5">
    <source>
        <dbReference type="ARBA" id="ARBA00016296"/>
    </source>
</evidence>
<gene>
    <name evidence="13 15" type="primary">gmk</name>
    <name evidence="16" type="ORF">ADS79_12010</name>
    <name evidence="15" type="ORF">BRE01_41070</name>
</gene>
<dbReference type="EMBL" id="BJON01000015">
    <property type="protein sequence ID" value="GED70405.1"/>
    <property type="molecule type" value="Genomic_DNA"/>
</dbReference>
<dbReference type="HAMAP" id="MF_00328">
    <property type="entry name" value="Guanylate_kinase"/>
    <property type="match status" value="1"/>
</dbReference>
<evidence type="ECO:0000256" key="11">
    <source>
        <dbReference type="ARBA" id="ARBA00030128"/>
    </source>
</evidence>
<organism evidence="16 17">
    <name type="scientific">Brevibacillus reuszeri</name>
    <dbReference type="NCBI Taxonomy" id="54915"/>
    <lineage>
        <taxon>Bacteria</taxon>
        <taxon>Bacillati</taxon>
        <taxon>Bacillota</taxon>
        <taxon>Bacilli</taxon>
        <taxon>Bacillales</taxon>
        <taxon>Paenibacillaceae</taxon>
        <taxon>Brevibacillus</taxon>
    </lineage>
</organism>
<comment type="catalytic activity">
    <reaction evidence="12 13">
        <text>GMP + ATP = GDP + ADP</text>
        <dbReference type="Rhea" id="RHEA:20780"/>
        <dbReference type="ChEBI" id="CHEBI:30616"/>
        <dbReference type="ChEBI" id="CHEBI:58115"/>
        <dbReference type="ChEBI" id="CHEBI:58189"/>
        <dbReference type="ChEBI" id="CHEBI:456216"/>
        <dbReference type="EC" id="2.7.4.8"/>
    </reaction>
</comment>
<evidence type="ECO:0000256" key="10">
    <source>
        <dbReference type="ARBA" id="ARBA00022840"/>
    </source>
</evidence>
<dbReference type="PATRIC" id="fig|54915.3.peg.1373"/>
<dbReference type="FunFam" id="3.40.50.300:FF:000855">
    <property type="entry name" value="Guanylate kinase"/>
    <property type="match status" value="1"/>
</dbReference>
<dbReference type="Gene3D" id="3.40.50.300">
    <property type="entry name" value="P-loop containing nucleotide triphosphate hydrolases"/>
    <property type="match status" value="1"/>
</dbReference>
<evidence type="ECO:0000259" key="14">
    <source>
        <dbReference type="PROSITE" id="PS50052"/>
    </source>
</evidence>
<dbReference type="EC" id="2.7.4.8" evidence="4 13"/>
<dbReference type="STRING" id="54915.ADS79_12010"/>
<dbReference type="AlphaFoldDB" id="A0A0K9YV93"/>
<dbReference type="InterPro" id="IPR020590">
    <property type="entry name" value="Guanylate_kinase_CS"/>
</dbReference>
<dbReference type="RefSeq" id="WP_049738628.1">
    <property type="nucleotide sequence ID" value="NZ_BJON01000015.1"/>
</dbReference>
<dbReference type="Pfam" id="PF00625">
    <property type="entry name" value="Guanylate_kin"/>
    <property type="match status" value="1"/>
</dbReference>
<dbReference type="InterPro" id="IPR008145">
    <property type="entry name" value="GK/Ca_channel_bsu"/>
</dbReference>
<comment type="similarity">
    <text evidence="3 13">Belongs to the guanylate kinase family.</text>
</comment>
<keyword evidence="10 13" id="KW-0067">ATP-binding</keyword>
<accession>A0A0K9YV93</accession>
<name>A0A0K9YV93_9BACL</name>
<dbReference type="GO" id="GO:0005829">
    <property type="term" value="C:cytosol"/>
    <property type="evidence" value="ECO:0007669"/>
    <property type="project" value="TreeGrafter"/>
</dbReference>
<keyword evidence="9 13" id="KW-0418">Kinase</keyword>
<dbReference type="CDD" id="cd00071">
    <property type="entry name" value="GMPK"/>
    <property type="match status" value="1"/>
</dbReference>
<dbReference type="PANTHER" id="PTHR23117">
    <property type="entry name" value="GUANYLATE KINASE-RELATED"/>
    <property type="match status" value="1"/>
</dbReference>
<dbReference type="GO" id="GO:0004385">
    <property type="term" value="F:GMP kinase activity"/>
    <property type="evidence" value="ECO:0007669"/>
    <property type="project" value="UniProtKB-UniRule"/>
</dbReference>
<dbReference type="PROSITE" id="PS50052">
    <property type="entry name" value="GUANYLATE_KINASE_2"/>
    <property type="match status" value="1"/>
</dbReference>
<dbReference type="InterPro" id="IPR017665">
    <property type="entry name" value="Guanylate_kinase"/>
</dbReference>
<evidence type="ECO:0000256" key="12">
    <source>
        <dbReference type="ARBA" id="ARBA00048594"/>
    </source>
</evidence>
<dbReference type="Gene3D" id="3.30.63.10">
    <property type="entry name" value="Guanylate Kinase phosphate binding domain"/>
    <property type="match status" value="1"/>
</dbReference>
<evidence type="ECO:0000256" key="13">
    <source>
        <dbReference type="HAMAP-Rule" id="MF_00328"/>
    </source>
</evidence>
<evidence type="ECO:0000313" key="15">
    <source>
        <dbReference type="EMBL" id="GED70405.1"/>
    </source>
</evidence>
<dbReference type="EMBL" id="LGIQ01000007">
    <property type="protein sequence ID" value="KNB72577.1"/>
    <property type="molecule type" value="Genomic_DNA"/>
</dbReference>
<keyword evidence="18" id="KW-1185">Reference proteome</keyword>
<dbReference type="SMART" id="SM00072">
    <property type="entry name" value="GuKc"/>
    <property type="match status" value="1"/>
</dbReference>
<evidence type="ECO:0000256" key="8">
    <source>
        <dbReference type="ARBA" id="ARBA00022741"/>
    </source>
</evidence>
<dbReference type="Proteomes" id="UP000319578">
    <property type="component" value="Unassembled WGS sequence"/>
</dbReference>
<dbReference type="InterPro" id="IPR027417">
    <property type="entry name" value="P-loop_NTPase"/>
</dbReference>
<dbReference type="PANTHER" id="PTHR23117:SF13">
    <property type="entry name" value="GUANYLATE KINASE"/>
    <property type="match status" value="1"/>
</dbReference>
<evidence type="ECO:0000256" key="4">
    <source>
        <dbReference type="ARBA" id="ARBA00012961"/>
    </source>
</evidence>
<dbReference type="GO" id="GO:0005524">
    <property type="term" value="F:ATP binding"/>
    <property type="evidence" value="ECO:0007669"/>
    <property type="project" value="UniProtKB-UniRule"/>
</dbReference>
<feature type="binding site" evidence="13">
    <location>
        <begin position="14"/>
        <end position="21"/>
    </location>
    <ligand>
        <name>ATP</name>
        <dbReference type="ChEBI" id="CHEBI:30616"/>
    </ligand>
</feature>
<dbReference type="FunFam" id="3.30.63.10:FF:000002">
    <property type="entry name" value="Guanylate kinase 1"/>
    <property type="match status" value="1"/>
</dbReference>
<dbReference type="PROSITE" id="PS00856">
    <property type="entry name" value="GUANYLATE_KINASE_1"/>
    <property type="match status" value="1"/>
</dbReference>
<keyword evidence="8 13" id="KW-0547">Nucleotide-binding</keyword>
<feature type="domain" description="Guanylate kinase-like" evidence="14">
    <location>
        <begin position="7"/>
        <end position="185"/>
    </location>
</feature>
<sequence length="206" mass="23495">MSMVDRGLLLILSGPAGVGKGTVCKALREKLPDLVYSVSATTRSPRPGEVEGVNYFFKSKEEFQQMIQQDALLEWAEYVGNFYGTPRQFVDEMLDEGKDVILEIEVQGALQVKESFPQGTFLFLAPPDLNELENRIIGRGTETEEIIAKRMEVARAEIELMDHYDYVVVNDVIEAACDRIQAIITAEHLKKERQVHKYRKWLKEVE</sequence>
<proteinExistence type="inferred from homology"/>
<reference evidence="16" key="2">
    <citation type="submission" date="2015-07" db="EMBL/GenBank/DDBJ databases">
        <title>MeaNS - Measles Nucleotide Surveillance Program.</title>
        <authorList>
            <person name="Tran T."/>
            <person name="Druce J."/>
        </authorList>
    </citation>
    <scope>NUCLEOTIDE SEQUENCE</scope>
    <source>
        <strain evidence="16">DSM 9887</strain>
    </source>
</reference>
<comment type="function">
    <text evidence="1 13">Essential for recycling GMP and indirectly, cGMP.</text>
</comment>
<evidence type="ECO:0000256" key="1">
    <source>
        <dbReference type="ARBA" id="ARBA00003531"/>
    </source>
</evidence>
<evidence type="ECO:0000256" key="6">
    <source>
        <dbReference type="ARBA" id="ARBA00022490"/>
    </source>
</evidence>
<protein>
    <recommendedName>
        <fullName evidence="5 13">Guanylate kinase</fullName>
        <ecNumber evidence="4 13">2.7.4.8</ecNumber>
    </recommendedName>
    <alternativeName>
        <fullName evidence="11 13">GMP kinase</fullName>
    </alternativeName>
</protein>
<evidence type="ECO:0000256" key="2">
    <source>
        <dbReference type="ARBA" id="ARBA00004496"/>
    </source>
</evidence>
<evidence type="ECO:0000313" key="16">
    <source>
        <dbReference type="EMBL" id="KNB72577.1"/>
    </source>
</evidence>
<evidence type="ECO:0000256" key="7">
    <source>
        <dbReference type="ARBA" id="ARBA00022679"/>
    </source>
</evidence>
<keyword evidence="7 13" id="KW-0808">Transferase</keyword>
<keyword evidence="6 13" id="KW-0963">Cytoplasm</keyword>
<dbReference type="Proteomes" id="UP000036834">
    <property type="component" value="Unassembled WGS sequence"/>
</dbReference>
<reference evidence="17" key="1">
    <citation type="submission" date="2015-07" db="EMBL/GenBank/DDBJ databases">
        <title>Genome sequencing project for genomic taxonomy and phylogenomics of Bacillus-like bacteria.</title>
        <authorList>
            <person name="Liu B."/>
            <person name="Wang J."/>
            <person name="Zhu Y."/>
            <person name="Liu G."/>
            <person name="Chen Q."/>
            <person name="Chen Z."/>
            <person name="Lan J."/>
            <person name="Che J."/>
            <person name="Ge C."/>
            <person name="Shi H."/>
            <person name="Pan Z."/>
            <person name="Liu X."/>
        </authorList>
    </citation>
    <scope>NUCLEOTIDE SEQUENCE [LARGE SCALE GENOMIC DNA]</scope>
    <source>
        <strain evidence="17">DSM 9887</strain>
    </source>
</reference>
<dbReference type="NCBIfam" id="TIGR03263">
    <property type="entry name" value="guanyl_kin"/>
    <property type="match status" value="1"/>
</dbReference>
<comment type="subcellular location">
    <subcellularLocation>
        <location evidence="2 13">Cytoplasm</location>
    </subcellularLocation>
</comment>
<reference evidence="15 18" key="3">
    <citation type="submission" date="2019-06" db="EMBL/GenBank/DDBJ databases">
        <title>Whole genome shotgun sequence of Brevibacillus reuszeri NBRC 15719.</title>
        <authorList>
            <person name="Hosoyama A."/>
            <person name="Uohara A."/>
            <person name="Ohji S."/>
            <person name="Ichikawa N."/>
        </authorList>
    </citation>
    <scope>NUCLEOTIDE SEQUENCE [LARGE SCALE GENOMIC DNA]</scope>
    <source>
        <strain evidence="15 18">NBRC 15719</strain>
    </source>
</reference>
<evidence type="ECO:0000256" key="3">
    <source>
        <dbReference type="ARBA" id="ARBA00005790"/>
    </source>
</evidence>
<dbReference type="OrthoDB" id="9808150at2"/>
<dbReference type="InterPro" id="IPR008144">
    <property type="entry name" value="Guanylate_kin-like_dom"/>
</dbReference>